<keyword evidence="2" id="KW-0732">Signal</keyword>
<feature type="chain" id="PRO_5004543502" description="Secreted protein" evidence="2">
    <location>
        <begin position="19"/>
        <end position="93"/>
    </location>
</feature>
<feature type="region of interest" description="Disordered" evidence="1">
    <location>
        <begin position="19"/>
        <end position="43"/>
    </location>
</feature>
<proteinExistence type="predicted"/>
<dbReference type="EMBL" id="KE161123">
    <property type="protein sequence ID" value="EPQ01932.1"/>
    <property type="molecule type" value="Genomic_DNA"/>
</dbReference>
<keyword evidence="4" id="KW-1185">Reference proteome</keyword>
<feature type="compositionally biased region" description="Low complexity" evidence="1">
    <location>
        <begin position="26"/>
        <end position="39"/>
    </location>
</feature>
<sequence length="93" mass="9285">MGSFCLMVLFSHPPLADGQVSTQHSGAAAGQARPGAQAQVGSPGKSASALTVAARLCFALGVRTKTKAGAVRGAEPASPPLEQSGCWNLLSPP</sequence>
<reference evidence="3 4" key="1">
    <citation type="journal article" date="2013" name="Nat. Commun.">
        <title>Genome analysis reveals insights into physiology and longevity of the Brandt's bat Myotis brandtii.</title>
        <authorList>
            <person name="Seim I."/>
            <person name="Fang X."/>
            <person name="Xiong Z."/>
            <person name="Lobanov A.V."/>
            <person name="Huang Z."/>
            <person name="Ma S."/>
            <person name="Feng Y."/>
            <person name="Turanov A.A."/>
            <person name="Zhu Y."/>
            <person name="Lenz T.L."/>
            <person name="Gerashchenko M.V."/>
            <person name="Fan D."/>
            <person name="Hee Yim S."/>
            <person name="Yao X."/>
            <person name="Jordan D."/>
            <person name="Xiong Y."/>
            <person name="Ma Y."/>
            <person name="Lyapunov A.N."/>
            <person name="Chen G."/>
            <person name="Kulakova O.I."/>
            <person name="Sun Y."/>
            <person name="Lee S.G."/>
            <person name="Bronson R.T."/>
            <person name="Moskalev A.A."/>
            <person name="Sunyaev S.R."/>
            <person name="Zhang G."/>
            <person name="Krogh A."/>
            <person name="Wang J."/>
            <person name="Gladyshev V.N."/>
        </authorList>
    </citation>
    <scope>NUCLEOTIDE SEQUENCE [LARGE SCALE GENOMIC DNA]</scope>
</reference>
<name>S7P309_MYOBR</name>
<protein>
    <recommendedName>
        <fullName evidence="5">Secreted protein</fullName>
    </recommendedName>
</protein>
<evidence type="ECO:0008006" key="5">
    <source>
        <dbReference type="Google" id="ProtNLM"/>
    </source>
</evidence>
<accession>S7P309</accession>
<feature type="region of interest" description="Disordered" evidence="1">
    <location>
        <begin position="69"/>
        <end position="93"/>
    </location>
</feature>
<organism evidence="3 4">
    <name type="scientific">Myotis brandtii</name>
    <name type="common">Brandt's bat</name>
    <dbReference type="NCBI Taxonomy" id="109478"/>
    <lineage>
        <taxon>Eukaryota</taxon>
        <taxon>Metazoa</taxon>
        <taxon>Chordata</taxon>
        <taxon>Craniata</taxon>
        <taxon>Vertebrata</taxon>
        <taxon>Euteleostomi</taxon>
        <taxon>Mammalia</taxon>
        <taxon>Eutheria</taxon>
        <taxon>Laurasiatheria</taxon>
        <taxon>Chiroptera</taxon>
        <taxon>Yangochiroptera</taxon>
        <taxon>Vespertilionidae</taxon>
        <taxon>Myotis</taxon>
    </lineage>
</organism>
<feature type="signal peptide" evidence="2">
    <location>
        <begin position="1"/>
        <end position="18"/>
    </location>
</feature>
<evidence type="ECO:0000256" key="1">
    <source>
        <dbReference type="SAM" id="MobiDB-lite"/>
    </source>
</evidence>
<dbReference type="AlphaFoldDB" id="S7P309"/>
<evidence type="ECO:0000256" key="2">
    <source>
        <dbReference type="SAM" id="SignalP"/>
    </source>
</evidence>
<evidence type="ECO:0000313" key="4">
    <source>
        <dbReference type="Proteomes" id="UP000052978"/>
    </source>
</evidence>
<evidence type="ECO:0000313" key="3">
    <source>
        <dbReference type="EMBL" id="EPQ01932.1"/>
    </source>
</evidence>
<dbReference type="Proteomes" id="UP000052978">
    <property type="component" value="Unassembled WGS sequence"/>
</dbReference>
<gene>
    <name evidence="3" type="ORF">D623_10006655</name>
</gene>